<organism evidence="6 7">
    <name type="scientific">Microbacterium imperiale</name>
    <dbReference type="NCBI Taxonomy" id="33884"/>
    <lineage>
        <taxon>Bacteria</taxon>
        <taxon>Bacillati</taxon>
        <taxon>Actinomycetota</taxon>
        <taxon>Actinomycetes</taxon>
        <taxon>Micrococcales</taxon>
        <taxon>Microbacteriaceae</taxon>
        <taxon>Microbacterium</taxon>
    </lineage>
</organism>
<evidence type="ECO:0000256" key="4">
    <source>
        <dbReference type="PROSITE-ProRule" id="PRU00335"/>
    </source>
</evidence>
<evidence type="ECO:0000313" key="6">
    <source>
        <dbReference type="EMBL" id="GLJ78909.1"/>
    </source>
</evidence>
<keyword evidence="2 4" id="KW-0238">DNA-binding</keyword>
<keyword evidence="3" id="KW-0804">Transcription</keyword>
<dbReference type="SUPFAM" id="SSF48498">
    <property type="entry name" value="Tetracyclin repressor-like, C-terminal domain"/>
    <property type="match status" value="1"/>
</dbReference>
<dbReference type="InterPro" id="IPR009057">
    <property type="entry name" value="Homeodomain-like_sf"/>
</dbReference>
<dbReference type="GO" id="GO:0000976">
    <property type="term" value="F:transcription cis-regulatory region binding"/>
    <property type="evidence" value="ECO:0007669"/>
    <property type="project" value="TreeGrafter"/>
</dbReference>
<dbReference type="PANTHER" id="PTHR30055">
    <property type="entry name" value="HTH-TYPE TRANSCRIPTIONAL REGULATOR RUTR"/>
    <property type="match status" value="1"/>
</dbReference>
<feature type="DNA-binding region" description="H-T-H motif" evidence="4">
    <location>
        <begin position="63"/>
        <end position="82"/>
    </location>
</feature>
<name>A0A9W6HF50_9MICO</name>
<dbReference type="Gene3D" id="1.10.357.10">
    <property type="entry name" value="Tetracycline Repressor, domain 2"/>
    <property type="match status" value="1"/>
</dbReference>
<reference evidence="6" key="2">
    <citation type="submission" date="2023-01" db="EMBL/GenBank/DDBJ databases">
        <authorList>
            <person name="Sun Q."/>
            <person name="Evtushenko L."/>
        </authorList>
    </citation>
    <scope>NUCLEOTIDE SEQUENCE</scope>
    <source>
        <strain evidence="6">VKM Ac-1447</strain>
    </source>
</reference>
<keyword evidence="7" id="KW-1185">Reference proteome</keyword>
<dbReference type="InterPro" id="IPR036271">
    <property type="entry name" value="Tet_transcr_reg_TetR-rel_C_sf"/>
</dbReference>
<dbReference type="Pfam" id="PF17931">
    <property type="entry name" value="TetR_C_23"/>
    <property type="match status" value="1"/>
</dbReference>
<dbReference type="GO" id="GO:0003700">
    <property type="term" value="F:DNA-binding transcription factor activity"/>
    <property type="evidence" value="ECO:0007669"/>
    <property type="project" value="TreeGrafter"/>
</dbReference>
<proteinExistence type="predicted"/>
<dbReference type="PRINTS" id="PR00455">
    <property type="entry name" value="HTHTETR"/>
</dbReference>
<dbReference type="PANTHER" id="PTHR30055:SF234">
    <property type="entry name" value="HTH-TYPE TRANSCRIPTIONAL REGULATOR BETI"/>
    <property type="match status" value="1"/>
</dbReference>
<dbReference type="EMBL" id="BSEO01000001">
    <property type="protein sequence ID" value="GLJ78909.1"/>
    <property type="molecule type" value="Genomic_DNA"/>
</dbReference>
<comment type="caution">
    <text evidence="6">The sequence shown here is derived from an EMBL/GenBank/DDBJ whole genome shotgun (WGS) entry which is preliminary data.</text>
</comment>
<evidence type="ECO:0000256" key="1">
    <source>
        <dbReference type="ARBA" id="ARBA00023015"/>
    </source>
</evidence>
<dbReference type="InterPro" id="IPR001647">
    <property type="entry name" value="HTH_TetR"/>
</dbReference>
<dbReference type="Proteomes" id="UP001142317">
    <property type="component" value="Unassembled WGS sequence"/>
</dbReference>
<dbReference type="AlphaFoldDB" id="A0A9W6HF50"/>
<evidence type="ECO:0000256" key="2">
    <source>
        <dbReference type="ARBA" id="ARBA00023125"/>
    </source>
</evidence>
<protein>
    <recommendedName>
        <fullName evidence="5">HTH tetR-type domain-containing protein</fullName>
    </recommendedName>
</protein>
<keyword evidence="1" id="KW-0805">Transcription regulation</keyword>
<reference evidence="6" key="1">
    <citation type="journal article" date="2014" name="Int. J. Syst. Evol. Microbiol.">
        <title>Complete genome sequence of Corynebacterium casei LMG S-19264T (=DSM 44701T), isolated from a smear-ripened cheese.</title>
        <authorList>
            <consortium name="US DOE Joint Genome Institute (JGI-PGF)"/>
            <person name="Walter F."/>
            <person name="Albersmeier A."/>
            <person name="Kalinowski J."/>
            <person name="Ruckert C."/>
        </authorList>
    </citation>
    <scope>NUCLEOTIDE SEQUENCE</scope>
    <source>
        <strain evidence="6">VKM Ac-1447</strain>
    </source>
</reference>
<dbReference type="InterPro" id="IPR041673">
    <property type="entry name" value="TetR_C_23"/>
</dbReference>
<evidence type="ECO:0000259" key="5">
    <source>
        <dbReference type="PROSITE" id="PS50977"/>
    </source>
</evidence>
<accession>A0A9W6HF50</accession>
<dbReference type="Pfam" id="PF00440">
    <property type="entry name" value="TetR_N"/>
    <property type="match status" value="1"/>
</dbReference>
<dbReference type="SUPFAM" id="SSF46689">
    <property type="entry name" value="Homeodomain-like"/>
    <property type="match status" value="1"/>
</dbReference>
<dbReference type="InterPro" id="IPR050109">
    <property type="entry name" value="HTH-type_TetR-like_transc_reg"/>
</dbReference>
<dbReference type="PROSITE" id="PS50977">
    <property type="entry name" value="HTH_TETR_2"/>
    <property type="match status" value="1"/>
</dbReference>
<gene>
    <name evidence="6" type="ORF">GCM10017586_05910</name>
</gene>
<evidence type="ECO:0000256" key="3">
    <source>
        <dbReference type="ARBA" id="ARBA00023163"/>
    </source>
</evidence>
<sequence>MSSVIPSCFHAALAGLALGIGASYYLNMFSNARLDGSKRDRTRAVIVETALRSFRERGYDATTIRHIAAEAGVSVGTTNYHFASKNELVQEFYLEVQHAHRDAAAPRLARTRDLGERLAAVFHTGLDQLTPTHEHAPEFLTAAVSPRSSINPLSPESNAALAIVEELFREAVTGADHKLPADIAAALPSALVLAHLLLAMYWVYDDSPGQVRTRRLLDKGLGLLALALPLARLPLLRRPLRELLDLIAEARA</sequence>
<evidence type="ECO:0000313" key="7">
    <source>
        <dbReference type="Proteomes" id="UP001142317"/>
    </source>
</evidence>
<feature type="domain" description="HTH tetR-type" evidence="5">
    <location>
        <begin position="40"/>
        <end position="100"/>
    </location>
</feature>